<evidence type="ECO:0000256" key="1">
    <source>
        <dbReference type="SAM" id="SignalP"/>
    </source>
</evidence>
<sequence>MVSQTFVVGCVGVLLLAMTMVRSAPTDAERQKQILDVAAELFRKGGQAAVDEFSAAKDNDAQKVVVKKYLGSADGSQAWCLGWGFWCNG</sequence>
<organism evidence="2 3">
    <name type="scientific">Hypsibius exemplaris</name>
    <name type="common">Freshwater tardigrade</name>
    <dbReference type="NCBI Taxonomy" id="2072580"/>
    <lineage>
        <taxon>Eukaryota</taxon>
        <taxon>Metazoa</taxon>
        <taxon>Ecdysozoa</taxon>
        <taxon>Tardigrada</taxon>
        <taxon>Eutardigrada</taxon>
        <taxon>Parachela</taxon>
        <taxon>Hypsibioidea</taxon>
        <taxon>Hypsibiidae</taxon>
        <taxon>Hypsibius</taxon>
    </lineage>
</organism>
<accession>A0A9X6NJE7</accession>
<proteinExistence type="predicted"/>
<keyword evidence="1" id="KW-0732">Signal</keyword>
<name>A0A9X6NJE7_HYPEX</name>
<reference evidence="3" key="1">
    <citation type="submission" date="2017-01" db="EMBL/GenBank/DDBJ databases">
        <title>Comparative genomics of anhydrobiosis in the tardigrade Hypsibius dujardini.</title>
        <authorList>
            <person name="Yoshida Y."/>
            <person name="Koutsovoulos G."/>
            <person name="Laetsch D."/>
            <person name="Stevens L."/>
            <person name="Kumar S."/>
            <person name="Horikawa D."/>
            <person name="Ishino K."/>
            <person name="Komine S."/>
            <person name="Tomita M."/>
            <person name="Blaxter M."/>
            <person name="Arakawa K."/>
        </authorList>
    </citation>
    <scope>NUCLEOTIDE SEQUENCE [LARGE SCALE GENOMIC DNA]</scope>
    <source>
        <strain evidence="3">Z151</strain>
    </source>
</reference>
<dbReference type="AlphaFoldDB" id="A0A9X6NJE7"/>
<gene>
    <name evidence="2" type="ORF">BV898_18507</name>
</gene>
<comment type="caution">
    <text evidence="2">The sequence shown here is derived from an EMBL/GenBank/DDBJ whole genome shotgun (WGS) entry which is preliminary data.</text>
</comment>
<dbReference type="EMBL" id="MTYJ01000370">
    <property type="protein sequence ID" value="OWA54088.1"/>
    <property type="molecule type" value="Genomic_DNA"/>
</dbReference>
<evidence type="ECO:0000313" key="2">
    <source>
        <dbReference type="EMBL" id="OWA54088.1"/>
    </source>
</evidence>
<keyword evidence="3" id="KW-1185">Reference proteome</keyword>
<feature type="chain" id="PRO_5040981223" evidence="1">
    <location>
        <begin position="24"/>
        <end position="89"/>
    </location>
</feature>
<evidence type="ECO:0000313" key="3">
    <source>
        <dbReference type="Proteomes" id="UP000192578"/>
    </source>
</evidence>
<feature type="signal peptide" evidence="1">
    <location>
        <begin position="1"/>
        <end position="23"/>
    </location>
</feature>
<dbReference type="Proteomes" id="UP000192578">
    <property type="component" value="Unassembled WGS sequence"/>
</dbReference>
<protein>
    <submittedName>
        <fullName evidence="2">Uncharacterized protein</fullName>
    </submittedName>
</protein>